<dbReference type="SMART" id="SM00220">
    <property type="entry name" value="S_TKc"/>
    <property type="match status" value="1"/>
</dbReference>
<dbReference type="GO" id="GO:0004674">
    <property type="term" value="F:protein serine/threonine kinase activity"/>
    <property type="evidence" value="ECO:0007669"/>
    <property type="project" value="UniProtKB-KW"/>
</dbReference>
<dbReference type="InterPro" id="IPR008271">
    <property type="entry name" value="Ser/Thr_kinase_AS"/>
</dbReference>
<keyword evidence="11" id="KW-1133">Transmembrane helix</keyword>
<dbReference type="InterPro" id="IPR000719">
    <property type="entry name" value="Prot_kinase_dom"/>
</dbReference>
<evidence type="ECO:0000313" key="13">
    <source>
        <dbReference type="EMBL" id="QDU36796.1"/>
    </source>
</evidence>
<evidence type="ECO:0000256" key="10">
    <source>
        <dbReference type="SAM" id="MobiDB-lite"/>
    </source>
</evidence>
<organism evidence="13 14">
    <name type="scientific">Maioricimonas rarisocia</name>
    <dbReference type="NCBI Taxonomy" id="2528026"/>
    <lineage>
        <taxon>Bacteria</taxon>
        <taxon>Pseudomonadati</taxon>
        <taxon>Planctomycetota</taxon>
        <taxon>Planctomycetia</taxon>
        <taxon>Planctomycetales</taxon>
        <taxon>Planctomycetaceae</taxon>
        <taxon>Maioricimonas</taxon>
    </lineage>
</organism>
<feature type="transmembrane region" description="Helical" evidence="11">
    <location>
        <begin position="466"/>
        <end position="486"/>
    </location>
</feature>
<dbReference type="FunFam" id="3.30.200.20:FF:000035">
    <property type="entry name" value="Serine/threonine protein kinase Stk1"/>
    <property type="match status" value="1"/>
</dbReference>
<feature type="binding site" evidence="9">
    <location>
        <position position="105"/>
    </location>
    <ligand>
        <name>ATP</name>
        <dbReference type="ChEBI" id="CHEBI:30616"/>
    </ligand>
</feature>
<keyword evidence="11" id="KW-0472">Membrane</keyword>
<dbReference type="PROSITE" id="PS00107">
    <property type="entry name" value="PROTEIN_KINASE_ATP"/>
    <property type="match status" value="1"/>
</dbReference>
<dbReference type="Gene3D" id="3.30.200.20">
    <property type="entry name" value="Phosphorylase Kinase, domain 1"/>
    <property type="match status" value="1"/>
</dbReference>
<gene>
    <name evidence="13" type="primary">pknB_9</name>
    <name evidence="13" type="ORF">Mal4_10940</name>
</gene>
<dbReference type="OrthoDB" id="6111975at2"/>
<dbReference type="FunFam" id="1.10.510.10:FF:000021">
    <property type="entry name" value="Serine/threonine protein kinase"/>
    <property type="match status" value="1"/>
</dbReference>
<dbReference type="InterPro" id="IPR011009">
    <property type="entry name" value="Kinase-like_dom_sf"/>
</dbReference>
<dbReference type="Gene3D" id="1.10.510.10">
    <property type="entry name" value="Transferase(Phosphotransferase) domain 1"/>
    <property type="match status" value="1"/>
</dbReference>
<reference evidence="13 14" key="1">
    <citation type="submission" date="2019-02" db="EMBL/GenBank/DDBJ databases">
        <title>Deep-cultivation of Planctomycetes and their phenomic and genomic characterization uncovers novel biology.</title>
        <authorList>
            <person name="Wiegand S."/>
            <person name="Jogler M."/>
            <person name="Boedeker C."/>
            <person name="Pinto D."/>
            <person name="Vollmers J."/>
            <person name="Rivas-Marin E."/>
            <person name="Kohn T."/>
            <person name="Peeters S.H."/>
            <person name="Heuer A."/>
            <person name="Rast P."/>
            <person name="Oberbeckmann S."/>
            <person name="Bunk B."/>
            <person name="Jeske O."/>
            <person name="Meyerdierks A."/>
            <person name="Storesund J.E."/>
            <person name="Kallscheuer N."/>
            <person name="Luecker S."/>
            <person name="Lage O.M."/>
            <person name="Pohl T."/>
            <person name="Merkel B.J."/>
            <person name="Hornburger P."/>
            <person name="Mueller R.-W."/>
            <person name="Bruemmer F."/>
            <person name="Labrenz M."/>
            <person name="Spormann A.M."/>
            <person name="Op den Camp H."/>
            <person name="Overmann J."/>
            <person name="Amann R."/>
            <person name="Jetten M.S.M."/>
            <person name="Mascher T."/>
            <person name="Medema M.H."/>
            <person name="Devos D.P."/>
            <person name="Kaster A.-K."/>
            <person name="Ovreas L."/>
            <person name="Rohde M."/>
            <person name="Galperin M.Y."/>
            <person name="Jogler C."/>
        </authorList>
    </citation>
    <scope>NUCLEOTIDE SEQUENCE [LARGE SCALE GENOMIC DNA]</scope>
    <source>
        <strain evidence="13 14">Mal4</strain>
    </source>
</reference>
<evidence type="ECO:0000313" key="14">
    <source>
        <dbReference type="Proteomes" id="UP000320496"/>
    </source>
</evidence>
<dbReference type="PROSITE" id="PS50011">
    <property type="entry name" value="PROTEIN_KINASE_DOM"/>
    <property type="match status" value="1"/>
</dbReference>
<dbReference type="GO" id="GO:0106310">
    <property type="term" value="F:protein serine kinase activity"/>
    <property type="evidence" value="ECO:0007669"/>
    <property type="project" value="RHEA"/>
</dbReference>
<evidence type="ECO:0000256" key="3">
    <source>
        <dbReference type="ARBA" id="ARBA00022679"/>
    </source>
</evidence>
<dbReference type="Proteomes" id="UP000320496">
    <property type="component" value="Chromosome"/>
</dbReference>
<keyword evidence="5 13" id="KW-0418">Kinase</keyword>
<protein>
    <recommendedName>
        <fullName evidence="1">non-specific serine/threonine protein kinase</fullName>
        <ecNumber evidence="1">2.7.11.1</ecNumber>
    </recommendedName>
</protein>
<evidence type="ECO:0000256" key="7">
    <source>
        <dbReference type="ARBA" id="ARBA00047899"/>
    </source>
</evidence>
<evidence type="ECO:0000256" key="9">
    <source>
        <dbReference type="PROSITE-ProRule" id="PRU10141"/>
    </source>
</evidence>
<dbReference type="CDD" id="cd14014">
    <property type="entry name" value="STKc_PknB_like"/>
    <property type="match status" value="1"/>
</dbReference>
<keyword evidence="11" id="KW-0812">Transmembrane</keyword>
<feature type="domain" description="Protein kinase" evidence="12">
    <location>
        <begin position="76"/>
        <end position="346"/>
    </location>
</feature>
<proteinExistence type="predicted"/>
<keyword evidence="4 9" id="KW-0547">Nucleotide-binding</keyword>
<dbReference type="PROSITE" id="PS00108">
    <property type="entry name" value="PROTEIN_KINASE_ST"/>
    <property type="match status" value="1"/>
</dbReference>
<keyword evidence="3 13" id="KW-0808">Transferase</keyword>
<dbReference type="AlphaFoldDB" id="A0A517Z2X4"/>
<name>A0A517Z2X4_9PLAN</name>
<comment type="catalytic activity">
    <reaction evidence="8">
        <text>L-seryl-[protein] + ATP = O-phospho-L-seryl-[protein] + ADP + H(+)</text>
        <dbReference type="Rhea" id="RHEA:17989"/>
        <dbReference type="Rhea" id="RHEA-COMP:9863"/>
        <dbReference type="Rhea" id="RHEA-COMP:11604"/>
        <dbReference type="ChEBI" id="CHEBI:15378"/>
        <dbReference type="ChEBI" id="CHEBI:29999"/>
        <dbReference type="ChEBI" id="CHEBI:30616"/>
        <dbReference type="ChEBI" id="CHEBI:83421"/>
        <dbReference type="ChEBI" id="CHEBI:456216"/>
        <dbReference type="EC" id="2.7.11.1"/>
    </reaction>
</comment>
<keyword evidence="6 9" id="KW-0067">ATP-binding</keyword>
<dbReference type="SUPFAM" id="SSF56112">
    <property type="entry name" value="Protein kinase-like (PK-like)"/>
    <property type="match status" value="1"/>
</dbReference>
<keyword evidence="14" id="KW-1185">Reference proteome</keyword>
<dbReference type="RefSeq" id="WP_145367423.1">
    <property type="nucleotide sequence ID" value="NZ_CP036275.1"/>
</dbReference>
<dbReference type="InterPro" id="IPR017441">
    <property type="entry name" value="Protein_kinase_ATP_BS"/>
</dbReference>
<evidence type="ECO:0000259" key="12">
    <source>
        <dbReference type="PROSITE" id="PS50011"/>
    </source>
</evidence>
<dbReference type="EMBL" id="CP036275">
    <property type="protein sequence ID" value="QDU36796.1"/>
    <property type="molecule type" value="Genomic_DNA"/>
</dbReference>
<evidence type="ECO:0000256" key="4">
    <source>
        <dbReference type="ARBA" id="ARBA00022741"/>
    </source>
</evidence>
<evidence type="ECO:0000256" key="8">
    <source>
        <dbReference type="ARBA" id="ARBA00048679"/>
    </source>
</evidence>
<comment type="catalytic activity">
    <reaction evidence="7">
        <text>L-threonyl-[protein] + ATP = O-phospho-L-threonyl-[protein] + ADP + H(+)</text>
        <dbReference type="Rhea" id="RHEA:46608"/>
        <dbReference type="Rhea" id="RHEA-COMP:11060"/>
        <dbReference type="Rhea" id="RHEA-COMP:11605"/>
        <dbReference type="ChEBI" id="CHEBI:15378"/>
        <dbReference type="ChEBI" id="CHEBI:30013"/>
        <dbReference type="ChEBI" id="CHEBI:30616"/>
        <dbReference type="ChEBI" id="CHEBI:61977"/>
        <dbReference type="ChEBI" id="CHEBI:456216"/>
        <dbReference type="EC" id="2.7.11.1"/>
    </reaction>
</comment>
<accession>A0A517Z2X4</accession>
<dbReference type="PANTHER" id="PTHR43289">
    <property type="entry name" value="MITOGEN-ACTIVATED PROTEIN KINASE KINASE KINASE 20-RELATED"/>
    <property type="match status" value="1"/>
</dbReference>
<dbReference type="GO" id="GO:0005524">
    <property type="term" value="F:ATP binding"/>
    <property type="evidence" value="ECO:0007669"/>
    <property type="project" value="UniProtKB-UniRule"/>
</dbReference>
<evidence type="ECO:0000256" key="5">
    <source>
        <dbReference type="ARBA" id="ARBA00022777"/>
    </source>
</evidence>
<dbReference type="Pfam" id="PF00069">
    <property type="entry name" value="Pkinase"/>
    <property type="match status" value="1"/>
</dbReference>
<evidence type="ECO:0000256" key="1">
    <source>
        <dbReference type="ARBA" id="ARBA00012513"/>
    </source>
</evidence>
<sequence length="515" mass="56800">MALKLTAESFLTGVRQSGLVPTNRLDAALADCTRSGVDMHDAPAIAEALIQRSALTSWQAEKLLQGKFKGFVLGRYRLQNLLGRGEMSSVYLAEHVRMKRRCAIKVLPAARVKDTSYLGRFYREAEAVATLDHPNIVRAYDVDDEVEAGTEIHFLVMEYVDGVSLEKLLEEKREFPIIEAVDYVRQAAEGLAHAHENGLIHRDIKPGNLLVDRKGVVKLLDLGLARFFKSEEEESLTIKHDEKVLGTADYLAPEQAVDSHAVDERADIYSLGCTLYFALAGHPPFTDGTLVQRLLAHQTKAPTPISKLRPDVPEGVARILAKMMQKRKEDRFQSARDVADALGRWLTAHGGRAWRLKHPELLARFAEMQRAQAARASTPPAEMPMQQPPTRTASRRPEGVPKASPTRRPQRAPAAAPAPARRPRRTVPASERATPTGRQRAAAQTVRKTKPAPGTLSLFRLDSEQWLMLVLLLAGALMVAGVGYTLRAAALPEESAVQEPAPLLENDADFDLGTE</sequence>
<dbReference type="EC" id="2.7.11.1" evidence="1"/>
<evidence type="ECO:0000256" key="6">
    <source>
        <dbReference type="ARBA" id="ARBA00022840"/>
    </source>
</evidence>
<evidence type="ECO:0000256" key="11">
    <source>
        <dbReference type="SAM" id="Phobius"/>
    </source>
</evidence>
<evidence type="ECO:0000256" key="2">
    <source>
        <dbReference type="ARBA" id="ARBA00022527"/>
    </source>
</evidence>
<dbReference type="KEGG" id="mri:Mal4_10940"/>
<feature type="region of interest" description="Disordered" evidence="10">
    <location>
        <begin position="369"/>
        <end position="449"/>
    </location>
</feature>
<dbReference type="PANTHER" id="PTHR43289:SF6">
    <property type="entry name" value="SERINE_THREONINE-PROTEIN KINASE NEKL-3"/>
    <property type="match status" value="1"/>
</dbReference>
<keyword evidence="2" id="KW-0723">Serine/threonine-protein kinase</keyword>